<evidence type="ECO:0000256" key="1">
    <source>
        <dbReference type="SAM" id="Coils"/>
    </source>
</evidence>
<dbReference type="SUPFAM" id="SSF52266">
    <property type="entry name" value="SGNH hydrolase"/>
    <property type="match status" value="1"/>
</dbReference>
<dbReference type="InterPro" id="IPR036514">
    <property type="entry name" value="SGNH_hydro_sf"/>
</dbReference>
<keyword evidence="3" id="KW-1185">Reference proteome</keyword>
<dbReference type="GO" id="GO:0016788">
    <property type="term" value="F:hydrolase activity, acting on ester bonds"/>
    <property type="evidence" value="ECO:0007669"/>
    <property type="project" value="InterPro"/>
</dbReference>
<reference evidence="2" key="2">
    <citation type="submission" date="2023-06" db="EMBL/GenBank/DDBJ databases">
        <authorList>
            <consortium name="Lawrence Berkeley National Laboratory"/>
            <person name="Haridas S."/>
            <person name="Hensen N."/>
            <person name="Bonometti L."/>
            <person name="Westerberg I."/>
            <person name="Brannstrom I.O."/>
            <person name="Guillou S."/>
            <person name="Cros-Aarteil S."/>
            <person name="Calhoun S."/>
            <person name="Kuo A."/>
            <person name="Mondo S."/>
            <person name="Pangilinan J."/>
            <person name="Riley R."/>
            <person name="LaButti K."/>
            <person name="Andreopoulos B."/>
            <person name="Lipzen A."/>
            <person name="Chen C."/>
            <person name="Yanf M."/>
            <person name="Daum C."/>
            <person name="Ng V."/>
            <person name="Clum A."/>
            <person name="Steindorff A."/>
            <person name="Ohm R."/>
            <person name="Martin F."/>
            <person name="Silar P."/>
            <person name="Natvig D."/>
            <person name="Lalanne C."/>
            <person name="Gautier V."/>
            <person name="Ament-velasquez S.L."/>
            <person name="Kruys A."/>
            <person name="Hutchinson M.I."/>
            <person name="Powell A.J."/>
            <person name="Barry K."/>
            <person name="Miller A.N."/>
            <person name="Grigoriev I.V."/>
            <person name="Debuchy R."/>
            <person name="Gladieux P."/>
            <person name="Thoren M.H."/>
            <person name="Johannesson H."/>
        </authorList>
    </citation>
    <scope>NUCLEOTIDE SEQUENCE</scope>
    <source>
        <strain evidence="2">CBS 232.78</strain>
    </source>
</reference>
<sequence>MSSVTSPSDELAAVVSEVEALLRPLAKFKARSHDTSKSSHIPLLRDNHPDVVLLGDSMLERMSMTGQPEQHSLSLVAPWPASAMFSDRALSDLAGASHDPERQPQGKVERLQRVLNAGVGGDKIQNIAYRLLGNSDPDPAKNLPGLASAFAARKSVKLWVVQAGTNNLSPKKGLTDADRDAMRVVLRCLLKTSSLTPGTESKVLLTGLFPRTDISNQLVDNANEKLEGVAQDLNAEYDGKERVIFLPATEKVKTDRHLVDHVHLSLEGYTIWMKELFPAVLNVLQQIEEENTGDEVDSTYT</sequence>
<protein>
    <submittedName>
        <fullName evidence="2">SGNH hydrolase-type esterase domain-containing protein</fullName>
    </submittedName>
</protein>
<keyword evidence="1" id="KW-0175">Coiled coil</keyword>
<reference evidence="2" key="1">
    <citation type="journal article" date="2023" name="Mol. Phylogenet. Evol.">
        <title>Genome-scale phylogeny and comparative genomics of the fungal order Sordariales.</title>
        <authorList>
            <person name="Hensen N."/>
            <person name="Bonometti L."/>
            <person name="Westerberg I."/>
            <person name="Brannstrom I.O."/>
            <person name="Guillou S."/>
            <person name="Cros-Aarteil S."/>
            <person name="Calhoun S."/>
            <person name="Haridas S."/>
            <person name="Kuo A."/>
            <person name="Mondo S."/>
            <person name="Pangilinan J."/>
            <person name="Riley R."/>
            <person name="LaButti K."/>
            <person name="Andreopoulos B."/>
            <person name="Lipzen A."/>
            <person name="Chen C."/>
            <person name="Yan M."/>
            <person name="Daum C."/>
            <person name="Ng V."/>
            <person name="Clum A."/>
            <person name="Steindorff A."/>
            <person name="Ohm R.A."/>
            <person name="Martin F."/>
            <person name="Silar P."/>
            <person name="Natvig D.O."/>
            <person name="Lalanne C."/>
            <person name="Gautier V."/>
            <person name="Ament-Velasquez S.L."/>
            <person name="Kruys A."/>
            <person name="Hutchinson M.I."/>
            <person name="Powell A.J."/>
            <person name="Barry K."/>
            <person name="Miller A.N."/>
            <person name="Grigoriev I.V."/>
            <person name="Debuchy R."/>
            <person name="Gladieux P."/>
            <person name="Hiltunen Thoren M."/>
            <person name="Johannesson H."/>
        </authorList>
    </citation>
    <scope>NUCLEOTIDE SEQUENCE</scope>
    <source>
        <strain evidence="2">CBS 232.78</strain>
    </source>
</reference>
<dbReference type="Gene3D" id="3.40.50.1110">
    <property type="entry name" value="SGNH hydrolase"/>
    <property type="match status" value="1"/>
</dbReference>
<feature type="coiled-coil region" evidence="1">
    <location>
        <begin position="216"/>
        <end position="243"/>
    </location>
</feature>
<dbReference type="Proteomes" id="UP001285441">
    <property type="component" value="Unassembled WGS sequence"/>
</dbReference>
<name>A0AAE0NBH7_9PEZI</name>
<keyword evidence="2" id="KW-0378">Hydrolase</keyword>
<accession>A0AAE0NBH7</accession>
<dbReference type="EMBL" id="JAULSW010000006">
    <property type="protein sequence ID" value="KAK3377606.1"/>
    <property type="molecule type" value="Genomic_DNA"/>
</dbReference>
<dbReference type="InterPro" id="IPR001087">
    <property type="entry name" value="GDSL"/>
</dbReference>
<evidence type="ECO:0000313" key="2">
    <source>
        <dbReference type="EMBL" id="KAK3377606.1"/>
    </source>
</evidence>
<dbReference type="AlphaFoldDB" id="A0AAE0NBH7"/>
<organism evidence="2 3">
    <name type="scientific">Podospora didyma</name>
    <dbReference type="NCBI Taxonomy" id="330526"/>
    <lineage>
        <taxon>Eukaryota</taxon>
        <taxon>Fungi</taxon>
        <taxon>Dikarya</taxon>
        <taxon>Ascomycota</taxon>
        <taxon>Pezizomycotina</taxon>
        <taxon>Sordariomycetes</taxon>
        <taxon>Sordariomycetidae</taxon>
        <taxon>Sordariales</taxon>
        <taxon>Podosporaceae</taxon>
        <taxon>Podospora</taxon>
    </lineage>
</organism>
<gene>
    <name evidence="2" type="ORF">B0H63DRAFT_477485</name>
</gene>
<evidence type="ECO:0000313" key="3">
    <source>
        <dbReference type="Proteomes" id="UP001285441"/>
    </source>
</evidence>
<proteinExistence type="predicted"/>
<dbReference type="Pfam" id="PF00657">
    <property type="entry name" value="Lipase_GDSL"/>
    <property type="match status" value="1"/>
</dbReference>
<comment type="caution">
    <text evidence="2">The sequence shown here is derived from an EMBL/GenBank/DDBJ whole genome shotgun (WGS) entry which is preliminary data.</text>
</comment>